<evidence type="ECO:0000256" key="10">
    <source>
        <dbReference type="ARBA" id="ARBA00023125"/>
    </source>
</evidence>
<dbReference type="InterPro" id="IPR025943">
    <property type="entry name" value="Sigma_54_int_dom_ATP-bd_2"/>
</dbReference>
<reference evidence="19 20" key="1">
    <citation type="submission" date="2019-02" db="EMBL/GenBank/DDBJ databases">
        <title>Deep-cultivation of Planctomycetes and their phenomic and genomic characterization uncovers novel biology.</title>
        <authorList>
            <person name="Wiegand S."/>
            <person name="Jogler M."/>
            <person name="Boedeker C."/>
            <person name="Pinto D."/>
            <person name="Vollmers J."/>
            <person name="Rivas-Marin E."/>
            <person name="Kohn T."/>
            <person name="Peeters S.H."/>
            <person name="Heuer A."/>
            <person name="Rast P."/>
            <person name="Oberbeckmann S."/>
            <person name="Bunk B."/>
            <person name="Jeske O."/>
            <person name="Meyerdierks A."/>
            <person name="Storesund J.E."/>
            <person name="Kallscheuer N."/>
            <person name="Luecker S."/>
            <person name="Lage O.M."/>
            <person name="Pohl T."/>
            <person name="Merkel B.J."/>
            <person name="Hornburger P."/>
            <person name="Mueller R.-W."/>
            <person name="Bruemmer F."/>
            <person name="Labrenz M."/>
            <person name="Spormann A.M."/>
            <person name="Op den Camp H."/>
            <person name="Overmann J."/>
            <person name="Amann R."/>
            <person name="Jetten M.S.M."/>
            <person name="Mascher T."/>
            <person name="Medema M.H."/>
            <person name="Devos D.P."/>
            <person name="Kaster A.-K."/>
            <person name="Ovreas L."/>
            <person name="Rohde M."/>
            <person name="Galperin M.Y."/>
            <person name="Jogler C."/>
        </authorList>
    </citation>
    <scope>NUCLEOTIDE SEQUENCE [LARGE SCALE GENOMIC DNA]</scope>
    <source>
        <strain evidence="19 20">Pan153</strain>
    </source>
</reference>
<evidence type="ECO:0000256" key="11">
    <source>
        <dbReference type="ARBA" id="ARBA00023159"/>
    </source>
</evidence>
<dbReference type="GO" id="GO:0005737">
    <property type="term" value="C:cytoplasm"/>
    <property type="evidence" value="ECO:0007669"/>
    <property type="project" value="UniProtKB-SubCell"/>
</dbReference>
<dbReference type="InterPro" id="IPR001789">
    <property type="entry name" value="Sig_transdc_resp-reg_receiver"/>
</dbReference>
<dbReference type="Pfam" id="PF02954">
    <property type="entry name" value="HTH_8"/>
    <property type="match status" value="1"/>
</dbReference>
<dbReference type="Gene3D" id="1.10.10.60">
    <property type="entry name" value="Homeodomain-like"/>
    <property type="match status" value="1"/>
</dbReference>
<gene>
    <name evidence="19" type="primary">glnG_1</name>
    <name evidence="19" type="ORF">Pan153_03280</name>
</gene>
<dbReference type="InterPro" id="IPR002078">
    <property type="entry name" value="Sigma_54_int"/>
</dbReference>
<dbReference type="EMBL" id="CP036317">
    <property type="protein sequence ID" value="QDV15711.1"/>
    <property type="molecule type" value="Genomic_DNA"/>
</dbReference>
<evidence type="ECO:0000256" key="8">
    <source>
        <dbReference type="ARBA" id="ARBA00023012"/>
    </source>
</evidence>
<organism evidence="19 20">
    <name type="scientific">Gimesia panareensis</name>
    <dbReference type="NCBI Taxonomy" id="2527978"/>
    <lineage>
        <taxon>Bacteria</taxon>
        <taxon>Pseudomonadati</taxon>
        <taxon>Planctomycetota</taxon>
        <taxon>Planctomycetia</taxon>
        <taxon>Planctomycetales</taxon>
        <taxon>Planctomycetaceae</taxon>
        <taxon>Gimesia</taxon>
    </lineage>
</organism>
<dbReference type="AlphaFoldDB" id="A0A518FH92"/>
<dbReference type="InterPro" id="IPR027417">
    <property type="entry name" value="P-loop_NTPase"/>
</dbReference>
<comment type="subcellular location">
    <subcellularLocation>
        <location evidence="1">Cytoplasm</location>
    </subcellularLocation>
</comment>
<evidence type="ECO:0000256" key="5">
    <source>
        <dbReference type="ARBA" id="ARBA00022553"/>
    </source>
</evidence>
<dbReference type="SUPFAM" id="SSF52540">
    <property type="entry name" value="P-loop containing nucleoside triphosphate hydrolases"/>
    <property type="match status" value="1"/>
</dbReference>
<evidence type="ECO:0000313" key="20">
    <source>
        <dbReference type="Proteomes" id="UP000320839"/>
    </source>
</evidence>
<evidence type="ECO:0000256" key="12">
    <source>
        <dbReference type="ARBA" id="ARBA00023163"/>
    </source>
</evidence>
<dbReference type="PROSITE" id="PS50045">
    <property type="entry name" value="SIGMA54_INTERACT_4"/>
    <property type="match status" value="1"/>
</dbReference>
<evidence type="ECO:0000256" key="14">
    <source>
        <dbReference type="ARBA" id="ARBA00029881"/>
    </source>
</evidence>
<accession>A0A518FH92</accession>
<dbReference type="PANTHER" id="PTHR32071">
    <property type="entry name" value="TRANSCRIPTIONAL REGULATORY PROTEIN"/>
    <property type="match status" value="1"/>
</dbReference>
<feature type="modified residue" description="4-aspartylphosphate" evidence="16">
    <location>
        <position position="52"/>
    </location>
</feature>
<keyword evidence="3" id="KW-0963">Cytoplasm</keyword>
<keyword evidence="9" id="KW-0805">Transcription regulation</keyword>
<protein>
    <recommendedName>
        <fullName evidence="2">DNA-binding transcriptional regulator NtrC</fullName>
    </recommendedName>
    <alternativeName>
        <fullName evidence="14">Nitrogen regulation protein NR(I)</fullName>
    </alternativeName>
    <alternativeName>
        <fullName evidence="15">Nitrogen regulator I</fullName>
    </alternativeName>
</protein>
<dbReference type="Pfam" id="PF25601">
    <property type="entry name" value="AAA_lid_14"/>
    <property type="match status" value="1"/>
</dbReference>
<keyword evidence="4" id="KW-0678">Repressor</keyword>
<keyword evidence="10" id="KW-0238">DNA-binding</keyword>
<dbReference type="CDD" id="cd00009">
    <property type="entry name" value="AAA"/>
    <property type="match status" value="1"/>
</dbReference>
<evidence type="ECO:0000256" key="1">
    <source>
        <dbReference type="ARBA" id="ARBA00004496"/>
    </source>
</evidence>
<evidence type="ECO:0000256" key="16">
    <source>
        <dbReference type="PROSITE-ProRule" id="PRU00169"/>
    </source>
</evidence>
<evidence type="ECO:0000256" key="6">
    <source>
        <dbReference type="ARBA" id="ARBA00022741"/>
    </source>
</evidence>
<dbReference type="InterPro" id="IPR003593">
    <property type="entry name" value="AAA+_ATPase"/>
</dbReference>
<dbReference type="FunFam" id="3.40.50.2300:FF:000018">
    <property type="entry name" value="DNA-binding transcriptional regulator NtrC"/>
    <property type="match status" value="1"/>
</dbReference>
<dbReference type="OrthoDB" id="7476585at2"/>
<feature type="domain" description="Response regulatory" evidence="18">
    <location>
        <begin position="3"/>
        <end position="117"/>
    </location>
</feature>
<dbReference type="InterPro" id="IPR011006">
    <property type="entry name" value="CheY-like_superfamily"/>
</dbReference>
<evidence type="ECO:0000259" key="18">
    <source>
        <dbReference type="PROSITE" id="PS50110"/>
    </source>
</evidence>
<dbReference type="SMART" id="SM00382">
    <property type="entry name" value="AAA"/>
    <property type="match status" value="1"/>
</dbReference>
<dbReference type="GO" id="GO:0000160">
    <property type="term" value="P:phosphorelay signal transduction system"/>
    <property type="evidence" value="ECO:0007669"/>
    <property type="project" value="UniProtKB-KW"/>
</dbReference>
<evidence type="ECO:0000256" key="9">
    <source>
        <dbReference type="ARBA" id="ARBA00023015"/>
    </source>
</evidence>
<dbReference type="InterPro" id="IPR058031">
    <property type="entry name" value="AAA_lid_NorR"/>
</dbReference>
<dbReference type="RefSeq" id="WP_145453770.1">
    <property type="nucleotide sequence ID" value="NZ_CP036317.1"/>
</dbReference>
<sequence>MSKLLIVDDEESICWGLSQLGESLGHEVLMASTAEQALSLAEKERPDVVVMDVRLPGMSGLSAMQGLHERLGPLPVIVITAYGDLQTAVEAVRNGAFDYIVKPFDLTQMEQVLEKAVKESGREELQPGEPRQVEGLVGSTPEMQNVFKSIALVAASDASVLLTGESGTGKELAAQAIHRFSDRASGPFVAVNIASLSESLAESELFGHVPGAFTGAESVRTGFLEQANGGTLFLDEVADIPMSIQIKLLRALEEGEVLPVGSTQRVKTNFRVIAASHRNLESLIKQGKFRHDLYFRLCTFQIDIPPLRKRVGDIRLLAEFFLARFVDRQTGMQHRLAPETIAELERRPWYGNVRELRNAIEHAALRARGGTILPEDLPAPVSQSFLGLDEAQAGSDAELHALLKQWAEQQLSDPEAAAGIYEKLLTLVEPPVMEVALEKFHGQCAPAARCLGLHRTTLSKKLKQYGIENS</sequence>
<evidence type="ECO:0000256" key="7">
    <source>
        <dbReference type="ARBA" id="ARBA00022840"/>
    </source>
</evidence>
<keyword evidence="5 16" id="KW-0597">Phosphoprotein</keyword>
<keyword evidence="12" id="KW-0804">Transcription</keyword>
<dbReference type="InterPro" id="IPR002197">
    <property type="entry name" value="HTH_Fis"/>
</dbReference>
<dbReference type="Proteomes" id="UP000320839">
    <property type="component" value="Chromosome"/>
</dbReference>
<dbReference type="PRINTS" id="PR01590">
    <property type="entry name" value="HTHFIS"/>
</dbReference>
<keyword evidence="6" id="KW-0547">Nucleotide-binding</keyword>
<dbReference type="InterPro" id="IPR009057">
    <property type="entry name" value="Homeodomain-like_sf"/>
</dbReference>
<evidence type="ECO:0000256" key="2">
    <source>
        <dbReference type="ARBA" id="ARBA00019059"/>
    </source>
</evidence>
<dbReference type="Pfam" id="PF00072">
    <property type="entry name" value="Response_reg"/>
    <property type="match status" value="1"/>
</dbReference>
<keyword evidence="11" id="KW-0010">Activator</keyword>
<dbReference type="Pfam" id="PF00158">
    <property type="entry name" value="Sigma54_activat"/>
    <property type="match status" value="1"/>
</dbReference>
<keyword evidence="7" id="KW-0067">ATP-binding</keyword>
<dbReference type="SUPFAM" id="SSF52172">
    <property type="entry name" value="CheY-like"/>
    <property type="match status" value="1"/>
</dbReference>
<dbReference type="GO" id="GO:0005524">
    <property type="term" value="F:ATP binding"/>
    <property type="evidence" value="ECO:0007669"/>
    <property type="project" value="UniProtKB-KW"/>
</dbReference>
<evidence type="ECO:0000256" key="13">
    <source>
        <dbReference type="ARBA" id="ARBA00023231"/>
    </source>
</evidence>
<name>A0A518FH92_9PLAN</name>
<dbReference type="PANTHER" id="PTHR32071:SF95">
    <property type="entry name" value="DNA-BINDING TRANSCRIPTIONAL REGULATOR NTRC"/>
    <property type="match status" value="1"/>
</dbReference>
<dbReference type="Gene3D" id="1.10.8.60">
    <property type="match status" value="1"/>
</dbReference>
<dbReference type="GO" id="GO:0006355">
    <property type="term" value="P:regulation of DNA-templated transcription"/>
    <property type="evidence" value="ECO:0007669"/>
    <property type="project" value="InterPro"/>
</dbReference>
<evidence type="ECO:0000256" key="15">
    <source>
        <dbReference type="ARBA" id="ARBA00031910"/>
    </source>
</evidence>
<dbReference type="FunFam" id="3.40.50.300:FF:000006">
    <property type="entry name" value="DNA-binding transcriptional regulator NtrC"/>
    <property type="match status" value="1"/>
</dbReference>
<dbReference type="PROSITE" id="PS50110">
    <property type="entry name" value="RESPONSE_REGULATORY"/>
    <property type="match status" value="1"/>
</dbReference>
<evidence type="ECO:0000259" key="17">
    <source>
        <dbReference type="PROSITE" id="PS50045"/>
    </source>
</evidence>
<dbReference type="PROSITE" id="PS00676">
    <property type="entry name" value="SIGMA54_INTERACT_2"/>
    <property type="match status" value="1"/>
</dbReference>
<dbReference type="Gene3D" id="3.40.50.300">
    <property type="entry name" value="P-loop containing nucleotide triphosphate hydrolases"/>
    <property type="match status" value="1"/>
</dbReference>
<keyword evidence="13" id="KW-0535">Nitrogen fixation</keyword>
<dbReference type="GO" id="GO:0043565">
    <property type="term" value="F:sequence-specific DNA binding"/>
    <property type="evidence" value="ECO:0007669"/>
    <property type="project" value="InterPro"/>
</dbReference>
<evidence type="ECO:0000256" key="3">
    <source>
        <dbReference type="ARBA" id="ARBA00022490"/>
    </source>
</evidence>
<evidence type="ECO:0000313" key="19">
    <source>
        <dbReference type="EMBL" id="QDV15711.1"/>
    </source>
</evidence>
<evidence type="ECO:0000256" key="4">
    <source>
        <dbReference type="ARBA" id="ARBA00022491"/>
    </source>
</evidence>
<feature type="domain" description="Sigma-54 factor interaction" evidence="17">
    <location>
        <begin position="136"/>
        <end position="365"/>
    </location>
</feature>
<keyword evidence="8" id="KW-0902">Two-component regulatory system</keyword>
<dbReference type="CDD" id="cd17536">
    <property type="entry name" value="REC_YesN-like"/>
    <property type="match status" value="1"/>
</dbReference>
<dbReference type="SUPFAM" id="SSF46689">
    <property type="entry name" value="Homeodomain-like"/>
    <property type="match status" value="1"/>
</dbReference>
<dbReference type="Gene3D" id="3.40.50.2300">
    <property type="match status" value="1"/>
</dbReference>
<dbReference type="SMART" id="SM00448">
    <property type="entry name" value="REC"/>
    <property type="match status" value="1"/>
</dbReference>
<proteinExistence type="predicted"/>